<dbReference type="InterPro" id="IPR017943">
    <property type="entry name" value="Bactericidal_perm-incr_a/b_dom"/>
</dbReference>
<feature type="domain" description="HAM1-like N-terminal" evidence="3">
    <location>
        <begin position="16"/>
        <end position="669"/>
    </location>
</feature>
<keyword evidence="5" id="KW-1185">Reference proteome</keyword>
<dbReference type="Proteomes" id="UP000765509">
    <property type="component" value="Unassembled WGS sequence"/>
</dbReference>
<dbReference type="AlphaFoldDB" id="A0A9Q3E384"/>
<dbReference type="EMBL" id="AVOT02023134">
    <property type="protein sequence ID" value="MBW0513033.1"/>
    <property type="molecule type" value="Genomic_DNA"/>
</dbReference>
<dbReference type="InterPro" id="IPR027842">
    <property type="entry name" value="HAM1-like_C"/>
</dbReference>
<dbReference type="Gene3D" id="3.15.10.10">
    <property type="entry name" value="Bactericidal permeability-increasing protein, domain 1"/>
    <property type="match status" value="1"/>
</dbReference>
<protein>
    <submittedName>
        <fullName evidence="4">Uncharacterized protein</fullName>
    </submittedName>
</protein>
<dbReference type="PANTHER" id="PTHR31138:SF1">
    <property type="entry name" value="PDZ DOMAIN-CONTAINING PROTEIN"/>
    <property type="match status" value="1"/>
</dbReference>
<name>A0A9Q3E384_9BASI</name>
<dbReference type="GO" id="GO:0008289">
    <property type="term" value="F:lipid binding"/>
    <property type="evidence" value="ECO:0007669"/>
    <property type="project" value="InterPro"/>
</dbReference>
<feature type="domain" description="HAM1-like C-terminal" evidence="2">
    <location>
        <begin position="679"/>
        <end position="823"/>
    </location>
</feature>
<evidence type="ECO:0000313" key="5">
    <source>
        <dbReference type="Proteomes" id="UP000765509"/>
    </source>
</evidence>
<evidence type="ECO:0000256" key="1">
    <source>
        <dbReference type="SAM" id="MobiDB-lite"/>
    </source>
</evidence>
<gene>
    <name evidence="4" type="ORF">O181_052748</name>
</gene>
<dbReference type="SUPFAM" id="SSF55394">
    <property type="entry name" value="Bactericidal permeability-increasing protein, BPI"/>
    <property type="match status" value="1"/>
</dbReference>
<proteinExistence type="predicted"/>
<feature type="compositionally biased region" description="Polar residues" evidence="1">
    <location>
        <begin position="247"/>
        <end position="265"/>
    </location>
</feature>
<evidence type="ECO:0000313" key="4">
    <source>
        <dbReference type="EMBL" id="MBW0513033.1"/>
    </source>
</evidence>
<feature type="region of interest" description="Disordered" evidence="1">
    <location>
        <begin position="247"/>
        <end position="301"/>
    </location>
</feature>
<feature type="compositionally biased region" description="Polar residues" evidence="1">
    <location>
        <begin position="801"/>
        <end position="810"/>
    </location>
</feature>
<dbReference type="Pfam" id="PF14613">
    <property type="entry name" value="HAM1_C"/>
    <property type="match status" value="1"/>
</dbReference>
<feature type="region of interest" description="Disordered" evidence="1">
    <location>
        <begin position="194"/>
        <end position="225"/>
    </location>
</feature>
<organism evidence="4 5">
    <name type="scientific">Austropuccinia psidii MF-1</name>
    <dbReference type="NCBI Taxonomy" id="1389203"/>
    <lineage>
        <taxon>Eukaryota</taxon>
        <taxon>Fungi</taxon>
        <taxon>Dikarya</taxon>
        <taxon>Basidiomycota</taxon>
        <taxon>Pucciniomycotina</taxon>
        <taxon>Pucciniomycetes</taxon>
        <taxon>Pucciniales</taxon>
        <taxon>Sphaerophragmiaceae</taxon>
        <taxon>Austropuccinia</taxon>
    </lineage>
</organism>
<dbReference type="InterPro" id="IPR045967">
    <property type="entry name" value="HAM1-like_N"/>
</dbReference>
<dbReference type="Pfam" id="PF19343">
    <property type="entry name" value="HAM1_N"/>
    <property type="match status" value="1"/>
</dbReference>
<evidence type="ECO:0000259" key="2">
    <source>
        <dbReference type="Pfam" id="PF14613"/>
    </source>
</evidence>
<accession>A0A9Q3E384</accession>
<evidence type="ECO:0000259" key="3">
    <source>
        <dbReference type="Pfam" id="PF19343"/>
    </source>
</evidence>
<comment type="caution">
    <text evidence="4">The sequence shown here is derived from an EMBL/GenBank/DDBJ whole genome shotgun (WGS) entry which is preliminary data.</text>
</comment>
<feature type="region of interest" description="Disordered" evidence="1">
    <location>
        <begin position="801"/>
        <end position="824"/>
    </location>
</feature>
<dbReference type="PANTHER" id="PTHR31138">
    <property type="entry name" value="CHROMOSOME 19, WHOLE GENOME SHOTGUN SEQUENCE"/>
    <property type="match status" value="1"/>
</dbReference>
<sequence>MTVLADTVKEVSEHPSARAVTQPTDKDFKLKDEERKMRFYGIIQAFRLGKYPSNKQIDDSLNYTLNHSPIDTSKLSSDGKQLIQDFKQIIKTLQVIVKKNNVDELMQNFLFHTRHVDSEAHVQKIKEASGAAPSKDETKNDGQAAAQHLRTLAKLIYTSSETRKLLKDISILARDVVADAAVKVADTARPTEEALKQVDEAAPANQWVGPDGQTGSTQDKVPSTGLENLQSIPEKLNDQIPNLQSDLAKSTQNAQAKSQDTQNQKSPTSPSSGDLSSLVKPITETSPLANKPEVASTVTSEKKNRIKEAYGNVIGKIPEEHKEKFRKARGDTKEYVHEKFPKERRERFIYRLKKVIVEQQRHNDYQEAIDFFLGLAESYKGHAQEVTSTAVNKSGDVLKDPTFNQAQKELRTLLERFAGGASMKPIFDAINDIYLAAQNDPELKEWFVCLNKYVRRVLQEPGYVIKDSCDQAGREINESGKKFWSNKYAAQREKLFDEIEKFFHCYAEDPLNIRFGQNWKTLTKDLFLNSEGNLTLKSDLWEDITSVILPDLLKHIGYIPIPRIEYTDAQLDLVIENLTLEGQNLLPNLVELEMRNYFKLSPYAKIPNGNRHSFWISFSQIQADLRDVAFYVHKKTGFPKLKDSGLADVVISGNGVSGKVHVESSDAKDRVFVVKDVKVKVDKLSFGIRDSKHNFLYSTLRPLAQSLVKKQIAKAIEDGIRTGLGQLDAQFVDIKERLDAAEGDENISKMDVIKETFTSKKEEASIITDEKSKKGTFKIVAQRDRKIIDWSSKNSMVEKQAAQQSLANGNEGSGWESEAFSIQT</sequence>
<feature type="region of interest" description="Disordered" evidence="1">
    <location>
        <begin position="125"/>
        <end position="144"/>
    </location>
</feature>
<reference evidence="4" key="1">
    <citation type="submission" date="2021-03" db="EMBL/GenBank/DDBJ databases">
        <title>Draft genome sequence of rust myrtle Austropuccinia psidii MF-1, a brazilian biotype.</title>
        <authorList>
            <person name="Quecine M.C."/>
            <person name="Pachon D.M.R."/>
            <person name="Bonatelli M.L."/>
            <person name="Correr F.H."/>
            <person name="Franceschini L.M."/>
            <person name="Leite T.F."/>
            <person name="Margarido G.R.A."/>
            <person name="Almeida C.A."/>
            <person name="Ferrarezi J.A."/>
            <person name="Labate C.A."/>
        </authorList>
    </citation>
    <scope>NUCLEOTIDE SEQUENCE</scope>
    <source>
        <strain evidence="4">MF-1</strain>
    </source>
</reference>
<feature type="compositionally biased region" description="Low complexity" evidence="1">
    <location>
        <begin position="266"/>
        <end position="278"/>
    </location>
</feature>
<dbReference type="OrthoDB" id="19394at2759"/>
<feature type="compositionally biased region" description="Polar residues" evidence="1">
    <location>
        <begin position="213"/>
        <end position="225"/>
    </location>
</feature>